<dbReference type="Proteomes" id="UP001152747">
    <property type="component" value="Unassembled WGS sequence"/>
</dbReference>
<dbReference type="InterPro" id="IPR001563">
    <property type="entry name" value="Peptidase_S10"/>
</dbReference>
<reference evidence="8" key="1">
    <citation type="submission" date="2022-11" db="EMBL/GenBank/DDBJ databases">
        <authorList>
            <person name="Kikuchi T."/>
        </authorList>
    </citation>
    <scope>NUCLEOTIDE SEQUENCE</scope>
    <source>
        <strain evidence="8">PS1010</strain>
    </source>
</reference>
<dbReference type="InterPro" id="IPR029058">
    <property type="entry name" value="AB_hydrolase_fold"/>
</dbReference>
<keyword evidence="6" id="KW-0325">Glycoprotein</keyword>
<evidence type="ECO:0000256" key="6">
    <source>
        <dbReference type="ARBA" id="ARBA00023180"/>
    </source>
</evidence>
<dbReference type="PANTHER" id="PTHR11802">
    <property type="entry name" value="SERINE PROTEASE FAMILY S10 SERINE CARBOXYPEPTIDASE"/>
    <property type="match status" value="1"/>
</dbReference>
<keyword evidence="9" id="KW-1185">Reference proteome</keyword>
<evidence type="ECO:0000256" key="2">
    <source>
        <dbReference type="ARBA" id="ARBA00022645"/>
    </source>
</evidence>
<dbReference type="PRINTS" id="PR00724">
    <property type="entry name" value="CRBOXYPTASEC"/>
</dbReference>
<dbReference type="GO" id="GO:0006508">
    <property type="term" value="P:proteolysis"/>
    <property type="evidence" value="ECO:0007669"/>
    <property type="project" value="UniProtKB-KW"/>
</dbReference>
<dbReference type="Pfam" id="PF00450">
    <property type="entry name" value="Peptidase_S10"/>
    <property type="match status" value="1"/>
</dbReference>
<evidence type="ECO:0000256" key="3">
    <source>
        <dbReference type="ARBA" id="ARBA00022670"/>
    </source>
</evidence>
<keyword evidence="4 7" id="KW-0732">Signal</keyword>
<name>A0A9P1N735_9PELO</name>
<keyword evidence="2" id="KW-0121">Carboxypeptidase</keyword>
<dbReference type="AlphaFoldDB" id="A0A9P1N735"/>
<proteinExistence type="inferred from homology"/>
<dbReference type="OrthoDB" id="443318at2759"/>
<evidence type="ECO:0000256" key="7">
    <source>
        <dbReference type="SAM" id="SignalP"/>
    </source>
</evidence>
<protein>
    <recommendedName>
        <fullName evidence="10">Carboxypeptidase</fullName>
    </recommendedName>
</protein>
<evidence type="ECO:0000256" key="1">
    <source>
        <dbReference type="ARBA" id="ARBA00009431"/>
    </source>
</evidence>
<feature type="signal peptide" evidence="7">
    <location>
        <begin position="1"/>
        <end position="21"/>
    </location>
</feature>
<organism evidence="8 9">
    <name type="scientific">Caenorhabditis angaria</name>
    <dbReference type="NCBI Taxonomy" id="860376"/>
    <lineage>
        <taxon>Eukaryota</taxon>
        <taxon>Metazoa</taxon>
        <taxon>Ecdysozoa</taxon>
        <taxon>Nematoda</taxon>
        <taxon>Chromadorea</taxon>
        <taxon>Rhabditida</taxon>
        <taxon>Rhabditina</taxon>
        <taxon>Rhabditomorpha</taxon>
        <taxon>Rhabditoidea</taxon>
        <taxon>Rhabditidae</taxon>
        <taxon>Peloderinae</taxon>
        <taxon>Caenorhabditis</taxon>
    </lineage>
</organism>
<gene>
    <name evidence="8" type="ORF">CAMP_LOCUS12859</name>
</gene>
<evidence type="ECO:0000256" key="5">
    <source>
        <dbReference type="ARBA" id="ARBA00022801"/>
    </source>
</evidence>
<accession>A0A9P1N735</accession>
<evidence type="ECO:0000313" key="8">
    <source>
        <dbReference type="EMBL" id="CAI5450222.1"/>
    </source>
</evidence>
<dbReference type="Gene3D" id="3.40.50.1820">
    <property type="entry name" value="alpha/beta hydrolase"/>
    <property type="match status" value="1"/>
</dbReference>
<dbReference type="SUPFAM" id="SSF53474">
    <property type="entry name" value="alpha/beta-Hydrolases"/>
    <property type="match status" value="1"/>
</dbReference>
<dbReference type="PANTHER" id="PTHR11802:SF3">
    <property type="entry name" value="RETINOID-INDUCIBLE SERINE CARBOXYPEPTIDASE"/>
    <property type="match status" value="1"/>
</dbReference>
<comment type="caution">
    <text evidence="8">The sequence shown here is derived from an EMBL/GenBank/DDBJ whole genome shotgun (WGS) entry which is preliminary data.</text>
</comment>
<keyword evidence="5" id="KW-0378">Hydrolase</keyword>
<sequence>MKKVQVFLIVFIPLAFCGAHGSVNTWGGSLQYDEDWGYVDARNTVAHVFWWLYQVKPLDVSRPLFIMLQGGPGASASGFGNFMETGPKGLNGSDNLGTWLQIADLVYIDAPAGSGFSYVENHNYAQNSSQVAEELLSWLHGFLAHHSEYRTRPVFLVSEGYAGKFAVEFAQVLREASLINLRGLIMGAPWISPGDFLASWGTYLHVNSLIDDQKLTSLNSQAELCQIYLNRQDYAGAENCYVRIQNMVQEYTGGVSWFNILKAEGSDTWNTLWESQSGETKDDLSEYMNSVVRGKLGVIPSTVEFETCSNHVLSAMFFDLMVPIYKEVDDLLKAGVNLVIYTGNEDLYSNGLGTSTWINRLTWDGMNLFNSSTRYPLKLTQFPLAGYKKGFENLQVWSIIGAGQMLAHDAPQQAIAMLQNVVRSYLK</sequence>
<dbReference type="EMBL" id="CANHGI010000005">
    <property type="protein sequence ID" value="CAI5450222.1"/>
    <property type="molecule type" value="Genomic_DNA"/>
</dbReference>
<dbReference type="GO" id="GO:0004185">
    <property type="term" value="F:serine-type carboxypeptidase activity"/>
    <property type="evidence" value="ECO:0007669"/>
    <property type="project" value="InterPro"/>
</dbReference>
<evidence type="ECO:0000313" key="9">
    <source>
        <dbReference type="Proteomes" id="UP001152747"/>
    </source>
</evidence>
<keyword evidence="3" id="KW-0645">Protease</keyword>
<feature type="chain" id="PRO_5040193302" description="Carboxypeptidase" evidence="7">
    <location>
        <begin position="22"/>
        <end position="427"/>
    </location>
</feature>
<evidence type="ECO:0000256" key="4">
    <source>
        <dbReference type="ARBA" id="ARBA00022729"/>
    </source>
</evidence>
<comment type="similarity">
    <text evidence="1">Belongs to the peptidase S10 family.</text>
</comment>
<evidence type="ECO:0008006" key="10">
    <source>
        <dbReference type="Google" id="ProtNLM"/>
    </source>
</evidence>